<dbReference type="AlphaFoldDB" id="A0AAV7H4Z1"/>
<evidence type="ECO:0000313" key="2">
    <source>
        <dbReference type="EMBL" id="KAH0463149.1"/>
    </source>
</evidence>
<keyword evidence="3" id="KW-1185">Reference proteome</keyword>
<keyword evidence="1" id="KW-0812">Transmembrane</keyword>
<protein>
    <submittedName>
        <fullName evidence="2">Uncharacterized protein</fullName>
    </submittedName>
</protein>
<keyword evidence="1" id="KW-1133">Transmembrane helix</keyword>
<keyword evidence="1" id="KW-0472">Membrane</keyword>
<feature type="transmembrane region" description="Helical" evidence="1">
    <location>
        <begin position="70"/>
        <end position="89"/>
    </location>
</feature>
<sequence>MQPAPNGVAVHSVDVSQEATPVRPESTILRRLPVPLIFLIAFGLSFMFIYRAAGPIPLLTQWNRTDSSDLVSLFFFISWGAGEVGIFCLNASIPKSQHIDSWPVECRV</sequence>
<feature type="transmembrane region" description="Helical" evidence="1">
    <location>
        <begin position="32"/>
        <end position="50"/>
    </location>
</feature>
<gene>
    <name evidence="2" type="ORF">IEQ34_007731</name>
</gene>
<name>A0AAV7H4Z1_DENCH</name>
<dbReference type="Proteomes" id="UP000775213">
    <property type="component" value="Unassembled WGS sequence"/>
</dbReference>
<evidence type="ECO:0000313" key="3">
    <source>
        <dbReference type="Proteomes" id="UP000775213"/>
    </source>
</evidence>
<proteinExistence type="predicted"/>
<dbReference type="EMBL" id="JAGFBR010000008">
    <property type="protein sequence ID" value="KAH0463149.1"/>
    <property type="molecule type" value="Genomic_DNA"/>
</dbReference>
<accession>A0AAV7H4Z1</accession>
<comment type="caution">
    <text evidence="2">The sequence shown here is derived from an EMBL/GenBank/DDBJ whole genome shotgun (WGS) entry which is preliminary data.</text>
</comment>
<reference evidence="2 3" key="1">
    <citation type="journal article" date="2021" name="Hortic Res">
        <title>Chromosome-scale assembly of the Dendrobium chrysotoxum genome enhances the understanding of orchid evolution.</title>
        <authorList>
            <person name="Zhang Y."/>
            <person name="Zhang G.Q."/>
            <person name="Zhang D."/>
            <person name="Liu X.D."/>
            <person name="Xu X.Y."/>
            <person name="Sun W.H."/>
            <person name="Yu X."/>
            <person name="Zhu X."/>
            <person name="Wang Z.W."/>
            <person name="Zhao X."/>
            <person name="Zhong W.Y."/>
            <person name="Chen H."/>
            <person name="Yin W.L."/>
            <person name="Huang T."/>
            <person name="Niu S.C."/>
            <person name="Liu Z.J."/>
        </authorList>
    </citation>
    <scope>NUCLEOTIDE SEQUENCE [LARGE SCALE GENOMIC DNA]</scope>
    <source>
        <strain evidence="2">Lindl</strain>
    </source>
</reference>
<evidence type="ECO:0000256" key="1">
    <source>
        <dbReference type="SAM" id="Phobius"/>
    </source>
</evidence>
<organism evidence="2 3">
    <name type="scientific">Dendrobium chrysotoxum</name>
    <name type="common">Orchid</name>
    <dbReference type="NCBI Taxonomy" id="161865"/>
    <lineage>
        <taxon>Eukaryota</taxon>
        <taxon>Viridiplantae</taxon>
        <taxon>Streptophyta</taxon>
        <taxon>Embryophyta</taxon>
        <taxon>Tracheophyta</taxon>
        <taxon>Spermatophyta</taxon>
        <taxon>Magnoliopsida</taxon>
        <taxon>Liliopsida</taxon>
        <taxon>Asparagales</taxon>
        <taxon>Orchidaceae</taxon>
        <taxon>Epidendroideae</taxon>
        <taxon>Malaxideae</taxon>
        <taxon>Dendrobiinae</taxon>
        <taxon>Dendrobium</taxon>
    </lineage>
</organism>